<evidence type="ECO:0000313" key="2">
    <source>
        <dbReference type="Proteomes" id="UP000199029"/>
    </source>
</evidence>
<proteinExistence type="predicted"/>
<protein>
    <submittedName>
        <fullName evidence="1">Uncharacterized protein</fullName>
    </submittedName>
</protein>
<sequence length="44" mass="5242">MLTEEASYPGCFRQIIIVPEWCEPDKMLRRLSTTNINNQWLTNE</sequence>
<reference evidence="2" key="1">
    <citation type="submission" date="2016-10" db="EMBL/GenBank/DDBJ databases">
        <authorList>
            <person name="Varghese N."/>
            <person name="Submissions S."/>
        </authorList>
    </citation>
    <scope>NUCLEOTIDE SEQUENCE [LARGE SCALE GENOMIC DNA]</scope>
    <source>
        <strain evidence="2">OR362-8,ATCC BAA-1266,JCM 13504</strain>
    </source>
</reference>
<dbReference type="EMBL" id="FOXS01000002">
    <property type="protein sequence ID" value="SFQ33457.1"/>
    <property type="molecule type" value="Genomic_DNA"/>
</dbReference>
<evidence type="ECO:0000313" key="1">
    <source>
        <dbReference type="EMBL" id="SFQ33457.1"/>
    </source>
</evidence>
<name>A0A1I5XP18_HYMAR</name>
<dbReference type="AlphaFoldDB" id="A0A1I5XP18"/>
<keyword evidence="2" id="KW-1185">Reference proteome</keyword>
<dbReference type="Proteomes" id="UP000199029">
    <property type="component" value="Unassembled WGS sequence"/>
</dbReference>
<gene>
    <name evidence="1" type="ORF">SAMN04515668_1959</name>
</gene>
<organism evidence="1 2">
    <name type="scientific">Hymenobacter arizonensis</name>
    <name type="common">Siccationidurans arizonensis</name>
    <dbReference type="NCBI Taxonomy" id="1227077"/>
    <lineage>
        <taxon>Bacteria</taxon>
        <taxon>Pseudomonadati</taxon>
        <taxon>Bacteroidota</taxon>
        <taxon>Cytophagia</taxon>
        <taxon>Cytophagales</taxon>
        <taxon>Hymenobacteraceae</taxon>
        <taxon>Hymenobacter</taxon>
    </lineage>
</organism>
<accession>A0A1I5XP18</accession>